<evidence type="ECO:0000313" key="4">
    <source>
        <dbReference type="Proteomes" id="UP001642360"/>
    </source>
</evidence>
<accession>A0ABC8SP68</accession>
<comment type="caution">
    <text evidence="3">The sequence shown here is derived from an EMBL/GenBank/DDBJ whole genome shotgun (WGS) entry which is preliminary data.</text>
</comment>
<dbReference type="InterPro" id="IPR044702">
    <property type="entry name" value="AGP23/40"/>
</dbReference>
<name>A0ABC8SP68_9AQUA</name>
<dbReference type="EMBL" id="CAUOFW020002849">
    <property type="protein sequence ID" value="CAK9156417.1"/>
    <property type="molecule type" value="Genomic_DNA"/>
</dbReference>
<organism evidence="3 4">
    <name type="scientific">Ilex paraguariensis</name>
    <name type="common">yerba mate</name>
    <dbReference type="NCBI Taxonomy" id="185542"/>
    <lineage>
        <taxon>Eukaryota</taxon>
        <taxon>Viridiplantae</taxon>
        <taxon>Streptophyta</taxon>
        <taxon>Embryophyta</taxon>
        <taxon>Tracheophyta</taxon>
        <taxon>Spermatophyta</taxon>
        <taxon>Magnoliopsida</taxon>
        <taxon>eudicotyledons</taxon>
        <taxon>Gunneridae</taxon>
        <taxon>Pentapetalae</taxon>
        <taxon>asterids</taxon>
        <taxon>campanulids</taxon>
        <taxon>Aquifoliales</taxon>
        <taxon>Aquifoliaceae</taxon>
        <taxon>Ilex</taxon>
    </lineage>
</organism>
<feature type="region of interest" description="Disordered" evidence="1">
    <location>
        <begin position="1"/>
        <end position="20"/>
    </location>
</feature>
<keyword evidence="4" id="KW-1185">Reference proteome</keyword>
<evidence type="ECO:0000256" key="1">
    <source>
        <dbReference type="SAM" id="MobiDB-lite"/>
    </source>
</evidence>
<dbReference type="AlphaFoldDB" id="A0ABC8SP68"/>
<protein>
    <submittedName>
        <fullName evidence="3">Uncharacterized protein</fullName>
    </submittedName>
</protein>
<keyword evidence="2" id="KW-0472">Membrane</keyword>
<feature type="transmembrane region" description="Helical" evidence="2">
    <location>
        <begin position="176"/>
        <end position="196"/>
    </location>
</feature>
<gene>
    <name evidence="3" type="ORF">ILEXP_LOCUS24956</name>
</gene>
<proteinExistence type="predicted"/>
<feature type="transmembrane region" description="Helical" evidence="2">
    <location>
        <begin position="144"/>
        <end position="164"/>
    </location>
</feature>
<reference evidence="3 4" key="1">
    <citation type="submission" date="2024-02" db="EMBL/GenBank/DDBJ databases">
        <authorList>
            <person name="Vignale AGUSTIN F."/>
            <person name="Sosa J E."/>
            <person name="Modenutti C."/>
        </authorList>
    </citation>
    <scope>NUCLEOTIDE SEQUENCE [LARGE SCALE GENOMIC DNA]</scope>
</reference>
<evidence type="ECO:0000313" key="3">
    <source>
        <dbReference type="EMBL" id="CAK9156417.1"/>
    </source>
</evidence>
<dbReference type="PANTHER" id="PTHR34672">
    <property type="entry name" value="POLLEN-SPECIFIC ARABINOGALACTA PROTEIN BAN102"/>
    <property type="match status" value="1"/>
</dbReference>
<dbReference type="Proteomes" id="UP001642360">
    <property type="component" value="Unassembled WGS sequence"/>
</dbReference>
<evidence type="ECO:0000256" key="2">
    <source>
        <dbReference type="SAM" id="Phobius"/>
    </source>
</evidence>
<sequence length="198" mass="20941">MSVSKDKNSEEHKITTETSKEYPEPWSIAGACAGEKSDAGAGAKSCAAATVERTAMTQSIAQVNVAPSPIADILAMESENRIFCREKARRTERVVAVIWRGGEDSHPYLLKAAHTQRQDSVTNLSFLEFICRSPPSFAKEMKKIACAALVVAAASMSAAMAVEAPSMAPAQSSDAAAMPAAVSVVGASILSFFALFMH</sequence>
<keyword evidence="2" id="KW-1133">Transmembrane helix</keyword>
<dbReference type="PANTHER" id="PTHR34672:SF2">
    <property type="entry name" value="ARABINOGALACTAN PROTEIN 23"/>
    <property type="match status" value="1"/>
</dbReference>
<keyword evidence="2" id="KW-0812">Transmembrane</keyword>